<evidence type="ECO:0000313" key="2">
    <source>
        <dbReference type="EnsemblFungi" id="PTTG_28697-t43_1-p1"/>
    </source>
</evidence>
<sequence length="199" mass="22761">MQLKRQLRRQTPAVLEVHFPPGFIDEDHYAVQHANTAIRTQLKQVWNKFCNHLMTGFSPTGDPTLPNIPNLQNLSQIMWRHLNPALAGTPDGEIDRLVSDPRIRVRYAFLQLGTLQNYYDPKSRNISQWLQIDRKLISNRTLAVDYINAWHQLIGAKDAELFGHEPMASKVDKAELVVPLDADVQEELAARGIVWPPVQ</sequence>
<dbReference type="VEuPathDB" id="FungiDB:PTTG_28697"/>
<name>A0A180G9U3_PUCT1</name>
<accession>A0A180G9U3</accession>
<reference evidence="2" key="4">
    <citation type="submission" date="2025-05" db="UniProtKB">
        <authorList>
            <consortium name="EnsemblFungi"/>
        </authorList>
    </citation>
    <scope>IDENTIFICATION</scope>
    <source>
        <strain evidence="2">isolate 1-1 / race 1 (BBBD)</strain>
    </source>
</reference>
<dbReference type="AlphaFoldDB" id="A0A180G9U3"/>
<reference evidence="1" key="2">
    <citation type="submission" date="2016-05" db="EMBL/GenBank/DDBJ databases">
        <title>Comparative analysis highlights variable genome content of wheat rusts and divergence of the mating loci.</title>
        <authorList>
            <person name="Cuomo C.A."/>
            <person name="Bakkeren G."/>
            <person name="Szabo L."/>
            <person name="Khalil H."/>
            <person name="Joly D."/>
            <person name="Goldberg J."/>
            <person name="Young S."/>
            <person name="Zeng Q."/>
            <person name="Fellers J."/>
        </authorList>
    </citation>
    <scope>NUCLEOTIDE SEQUENCE [LARGE SCALE GENOMIC DNA]</scope>
    <source>
        <strain evidence="1">1-1 BBBD Race 1</strain>
    </source>
</reference>
<keyword evidence="3" id="KW-1185">Reference proteome</keyword>
<evidence type="ECO:0000313" key="1">
    <source>
        <dbReference type="EMBL" id="OAV89394.1"/>
    </source>
</evidence>
<dbReference type="Proteomes" id="UP000005240">
    <property type="component" value="Unassembled WGS sequence"/>
</dbReference>
<protein>
    <submittedName>
        <fullName evidence="1 2">Uncharacterized protein</fullName>
    </submittedName>
</protein>
<evidence type="ECO:0000313" key="3">
    <source>
        <dbReference type="Proteomes" id="UP000005240"/>
    </source>
</evidence>
<proteinExistence type="predicted"/>
<dbReference type="EnsemblFungi" id="PTTG_28697-t43_1">
    <property type="protein sequence ID" value="PTTG_28697-t43_1-p1"/>
    <property type="gene ID" value="PTTG_28697"/>
</dbReference>
<dbReference type="OrthoDB" id="2498923at2759"/>
<gene>
    <name evidence="1" type="ORF">PTTG_28697</name>
</gene>
<reference evidence="2 3" key="3">
    <citation type="journal article" date="2017" name="G3 (Bethesda)">
        <title>Comparative analysis highlights variable genome content of wheat rusts and divergence of the mating loci.</title>
        <authorList>
            <person name="Cuomo C.A."/>
            <person name="Bakkeren G."/>
            <person name="Khalil H.B."/>
            <person name="Panwar V."/>
            <person name="Joly D."/>
            <person name="Linning R."/>
            <person name="Sakthikumar S."/>
            <person name="Song X."/>
            <person name="Adiconis X."/>
            <person name="Fan L."/>
            <person name="Goldberg J.M."/>
            <person name="Levin J.Z."/>
            <person name="Young S."/>
            <person name="Zeng Q."/>
            <person name="Anikster Y."/>
            <person name="Bruce M."/>
            <person name="Wang M."/>
            <person name="Yin C."/>
            <person name="McCallum B."/>
            <person name="Szabo L.J."/>
            <person name="Hulbert S."/>
            <person name="Chen X."/>
            <person name="Fellers J.P."/>
        </authorList>
    </citation>
    <scope>NUCLEOTIDE SEQUENCE</scope>
    <source>
        <strain evidence="2">isolate 1-1 / race 1 (BBBD)</strain>
        <strain evidence="3">Isolate 1-1 / race 1 (BBBD)</strain>
    </source>
</reference>
<organism evidence="1">
    <name type="scientific">Puccinia triticina (isolate 1-1 / race 1 (BBBD))</name>
    <name type="common">Brown leaf rust fungus</name>
    <dbReference type="NCBI Taxonomy" id="630390"/>
    <lineage>
        <taxon>Eukaryota</taxon>
        <taxon>Fungi</taxon>
        <taxon>Dikarya</taxon>
        <taxon>Basidiomycota</taxon>
        <taxon>Pucciniomycotina</taxon>
        <taxon>Pucciniomycetes</taxon>
        <taxon>Pucciniales</taxon>
        <taxon>Pucciniaceae</taxon>
        <taxon>Puccinia</taxon>
    </lineage>
</organism>
<dbReference type="EMBL" id="ADAS02000129">
    <property type="protein sequence ID" value="OAV89394.1"/>
    <property type="molecule type" value="Genomic_DNA"/>
</dbReference>
<reference evidence="1" key="1">
    <citation type="submission" date="2009-11" db="EMBL/GenBank/DDBJ databases">
        <authorList>
            <consortium name="The Broad Institute Genome Sequencing Platform"/>
            <person name="Ward D."/>
            <person name="Feldgarden M."/>
            <person name="Earl A."/>
            <person name="Young S.K."/>
            <person name="Zeng Q."/>
            <person name="Koehrsen M."/>
            <person name="Alvarado L."/>
            <person name="Berlin A."/>
            <person name="Bochicchio J."/>
            <person name="Borenstein D."/>
            <person name="Chapman S.B."/>
            <person name="Chen Z."/>
            <person name="Engels R."/>
            <person name="Freedman E."/>
            <person name="Gellesch M."/>
            <person name="Goldberg J."/>
            <person name="Griggs A."/>
            <person name="Gujja S."/>
            <person name="Heilman E."/>
            <person name="Heiman D."/>
            <person name="Hepburn T."/>
            <person name="Howarth C."/>
            <person name="Jen D."/>
            <person name="Larson L."/>
            <person name="Lewis B."/>
            <person name="Mehta T."/>
            <person name="Park D."/>
            <person name="Pearson M."/>
            <person name="Roberts A."/>
            <person name="Saif S."/>
            <person name="Shea T."/>
            <person name="Shenoy N."/>
            <person name="Sisk P."/>
            <person name="Stolte C."/>
            <person name="Sykes S."/>
            <person name="Thomson T."/>
            <person name="Walk T."/>
            <person name="White J."/>
            <person name="Yandava C."/>
            <person name="Izard J."/>
            <person name="Baranova O.V."/>
            <person name="Blanton J.M."/>
            <person name="Tanner A.C."/>
            <person name="Dewhirst F.E."/>
            <person name="Haas B."/>
            <person name="Nusbaum C."/>
            <person name="Birren B."/>
        </authorList>
    </citation>
    <scope>NUCLEOTIDE SEQUENCE [LARGE SCALE GENOMIC DNA]</scope>
    <source>
        <strain evidence="1">1-1 BBBD Race 1</strain>
    </source>
</reference>